<sequence>MLCGVLLLLTLCGESTATSDLIPTPVLTIQSPDGDIIDCINRMDQSSLKNPLLKNHMFQEFLSHLVKTEEEGLGWQVWHASGTCPRGTIPMRRFETNSTHNKNNPLISDAADRATRGHKYAIAQIENQSFYGTKATFNVWTPVVESLDDFSLAQIWLVSGQYETNDLNTIEAGWQRDAYIGTGCYSTHCVGFVHISSIIAVEAAIAGTSIVGGNQFDITLQICKDPLSGNWWLGMGVDFVPIGYWPVEIFTTLSDHASRIQYGGEVLLYGNTSGVSTITQMGSGKFPDKGFGKSASFCNIQIAQENRTLLPLQNFNFTLGYTLRDSYTIKKAHNQACGTHFYYGGPGPVRSVSVRANRISFTCFVFVVLFVFVV</sequence>
<feature type="chain" id="PRO_5043840926" description="Neprosin PEP catalytic domain-containing protein" evidence="1">
    <location>
        <begin position="18"/>
        <end position="374"/>
    </location>
</feature>
<feature type="signal peptide" evidence="1">
    <location>
        <begin position="1"/>
        <end position="17"/>
    </location>
</feature>
<keyword evidence="1" id="KW-0732">Signal</keyword>
<dbReference type="InterPro" id="IPR053168">
    <property type="entry name" value="Glutamic_endopeptidase"/>
</dbReference>
<evidence type="ECO:0000256" key="1">
    <source>
        <dbReference type="SAM" id="SignalP"/>
    </source>
</evidence>
<accession>A0AAU9RC73</accession>
<reference evidence="3 4" key="1">
    <citation type="submission" date="2022-03" db="EMBL/GenBank/DDBJ databases">
        <authorList>
            <person name="Nunn A."/>
            <person name="Chopra R."/>
            <person name="Nunn A."/>
            <person name="Contreras Garrido A."/>
        </authorList>
    </citation>
    <scope>NUCLEOTIDE SEQUENCE [LARGE SCALE GENOMIC DNA]</scope>
</reference>
<name>A0AAU9RC73_THLAR</name>
<protein>
    <recommendedName>
        <fullName evidence="2">Neprosin PEP catalytic domain-containing protein</fullName>
    </recommendedName>
</protein>
<gene>
    <name evidence="3" type="ORF">TAV2_LOCUS825</name>
</gene>
<evidence type="ECO:0000313" key="3">
    <source>
        <dbReference type="EMBL" id="CAH2038346.1"/>
    </source>
</evidence>
<dbReference type="Pfam" id="PF14365">
    <property type="entry name" value="Neprosin_AP"/>
    <property type="match status" value="1"/>
</dbReference>
<evidence type="ECO:0000313" key="4">
    <source>
        <dbReference type="Proteomes" id="UP000836841"/>
    </source>
</evidence>
<proteinExistence type="predicted"/>
<dbReference type="AlphaFoldDB" id="A0AAU9RC73"/>
<dbReference type="PANTHER" id="PTHR31589">
    <property type="entry name" value="PROTEIN, PUTATIVE (DUF239)-RELATED-RELATED"/>
    <property type="match status" value="1"/>
</dbReference>
<dbReference type="EMBL" id="OU466857">
    <property type="protein sequence ID" value="CAH2038346.1"/>
    <property type="molecule type" value="Genomic_DNA"/>
</dbReference>
<dbReference type="InterPro" id="IPR025521">
    <property type="entry name" value="Neprosin_propep"/>
</dbReference>
<dbReference type="Proteomes" id="UP000836841">
    <property type="component" value="Chromosome 1"/>
</dbReference>
<feature type="domain" description="Neprosin PEP catalytic" evidence="2">
    <location>
        <begin position="112"/>
        <end position="350"/>
    </location>
</feature>
<dbReference type="PROSITE" id="PS52045">
    <property type="entry name" value="NEPROSIN_PEP_CD"/>
    <property type="match status" value="1"/>
</dbReference>
<keyword evidence="4" id="KW-1185">Reference proteome</keyword>
<dbReference type="InterPro" id="IPR004314">
    <property type="entry name" value="Neprosin"/>
</dbReference>
<organism evidence="3 4">
    <name type="scientific">Thlaspi arvense</name>
    <name type="common">Field penny-cress</name>
    <dbReference type="NCBI Taxonomy" id="13288"/>
    <lineage>
        <taxon>Eukaryota</taxon>
        <taxon>Viridiplantae</taxon>
        <taxon>Streptophyta</taxon>
        <taxon>Embryophyta</taxon>
        <taxon>Tracheophyta</taxon>
        <taxon>Spermatophyta</taxon>
        <taxon>Magnoliopsida</taxon>
        <taxon>eudicotyledons</taxon>
        <taxon>Gunneridae</taxon>
        <taxon>Pentapetalae</taxon>
        <taxon>rosids</taxon>
        <taxon>malvids</taxon>
        <taxon>Brassicales</taxon>
        <taxon>Brassicaceae</taxon>
        <taxon>Thlaspideae</taxon>
        <taxon>Thlaspi</taxon>
    </lineage>
</organism>
<dbReference type="Pfam" id="PF03080">
    <property type="entry name" value="Neprosin"/>
    <property type="match status" value="1"/>
</dbReference>
<dbReference type="PANTHER" id="PTHR31589:SF110">
    <property type="entry name" value="PROTEIN, PUTATIVE (DUF239)-RELATED"/>
    <property type="match status" value="1"/>
</dbReference>
<evidence type="ECO:0000259" key="2">
    <source>
        <dbReference type="PROSITE" id="PS52045"/>
    </source>
</evidence>